<evidence type="ECO:0000313" key="2">
    <source>
        <dbReference type="Proteomes" id="UP000215914"/>
    </source>
</evidence>
<gene>
    <name evidence="1" type="ORF">HanXRQr2_Chr17g0805121</name>
</gene>
<evidence type="ECO:0000313" key="1">
    <source>
        <dbReference type="EMBL" id="KAF5755647.1"/>
    </source>
</evidence>
<dbReference type="EMBL" id="MNCJ02000332">
    <property type="protein sequence ID" value="KAF5755647.1"/>
    <property type="molecule type" value="Genomic_DNA"/>
</dbReference>
<comment type="caution">
    <text evidence="1">The sequence shown here is derived from an EMBL/GenBank/DDBJ whole genome shotgun (WGS) entry which is preliminary data.</text>
</comment>
<dbReference type="Gramene" id="mRNA:HanXRQr2_Chr17g0805121">
    <property type="protein sequence ID" value="mRNA:HanXRQr2_Chr17g0805121"/>
    <property type="gene ID" value="HanXRQr2_Chr17g0805121"/>
</dbReference>
<reference evidence="1" key="2">
    <citation type="submission" date="2020-06" db="EMBL/GenBank/DDBJ databases">
        <title>Helianthus annuus Genome sequencing and assembly Release 2.</title>
        <authorList>
            <person name="Gouzy J."/>
            <person name="Langlade N."/>
            <person name="Munos S."/>
        </authorList>
    </citation>
    <scope>NUCLEOTIDE SEQUENCE</scope>
    <source>
        <tissue evidence="1">Leaves</tissue>
    </source>
</reference>
<dbReference type="Proteomes" id="UP000215914">
    <property type="component" value="Unassembled WGS sequence"/>
</dbReference>
<dbReference type="AlphaFoldDB" id="A0A9K3DHJ6"/>
<reference evidence="1" key="1">
    <citation type="journal article" date="2017" name="Nature">
        <title>The sunflower genome provides insights into oil metabolism, flowering and Asterid evolution.</title>
        <authorList>
            <person name="Badouin H."/>
            <person name="Gouzy J."/>
            <person name="Grassa C.J."/>
            <person name="Murat F."/>
            <person name="Staton S.E."/>
            <person name="Cottret L."/>
            <person name="Lelandais-Briere C."/>
            <person name="Owens G.L."/>
            <person name="Carrere S."/>
            <person name="Mayjonade B."/>
            <person name="Legrand L."/>
            <person name="Gill N."/>
            <person name="Kane N.C."/>
            <person name="Bowers J.E."/>
            <person name="Hubner S."/>
            <person name="Bellec A."/>
            <person name="Berard A."/>
            <person name="Berges H."/>
            <person name="Blanchet N."/>
            <person name="Boniface M.C."/>
            <person name="Brunel D."/>
            <person name="Catrice O."/>
            <person name="Chaidir N."/>
            <person name="Claudel C."/>
            <person name="Donnadieu C."/>
            <person name="Faraut T."/>
            <person name="Fievet G."/>
            <person name="Helmstetter N."/>
            <person name="King M."/>
            <person name="Knapp S.J."/>
            <person name="Lai Z."/>
            <person name="Le Paslier M.C."/>
            <person name="Lippi Y."/>
            <person name="Lorenzon L."/>
            <person name="Mandel J.R."/>
            <person name="Marage G."/>
            <person name="Marchand G."/>
            <person name="Marquand E."/>
            <person name="Bret-Mestries E."/>
            <person name="Morien E."/>
            <person name="Nambeesan S."/>
            <person name="Nguyen T."/>
            <person name="Pegot-Espagnet P."/>
            <person name="Pouilly N."/>
            <person name="Raftis F."/>
            <person name="Sallet E."/>
            <person name="Schiex T."/>
            <person name="Thomas J."/>
            <person name="Vandecasteele C."/>
            <person name="Vares D."/>
            <person name="Vear F."/>
            <person name="Vautrin S."/>
            <person name="Crespi M."/>
            <person name="Mangin B."/>
            <person name="Burke J.M."/>
            <person name="Salse J."/>
            <person name="Munos S."/>
            <person name="Vincourt P."/>
            <person name="Rieseberg L.H."/>
            <person name="Langlade N.B."/>
        </authorList>
    </citation>
    <scope>NUCLEOTIDE SEQUENCE</scope>
    <source>
        <tissue evidence="1">Leaves</tissue>
    </source>
</reference>
<proteinExistence type="predicted"/>
<name>A0A9K3DHJ6_HELAN</name>
<protein>
    <submittedName>
        <fullName evidence="1">Uncharacterized protein</fullName>
    </submittedName>
</protein>
<accession>A0A9K3DHJ6</accession>
<keyword evidence="2" id="KW-1185">Reference proteome</keyword>
<sequence length="48" mass="5618">MVRISYPIFPVDFPYFPTPPITQISRFSNINRVSSKFNTFHINIISTL</sequence>
<organism evidence="1 2">
    <name type="scientific">Helianthus annuus</name>
    <name type="common">Common sunflower</name>
    <dbReference type="NCBI Taxonomy" id="4232"/>
    <lineage>
        <taxon>Eukaryota</taxon>
        <taxon>Viridiplantae</taxon>
        <taxon>Streptophyta</taxon>
        <taxon>Embryophyta</taxon>
        <taxon>Tracheophyta</taxon>
        <taxon>Spermatophyta</taxon>
        <taxon>Magnoliopsida</taxon>
        <taxon>eudicotyledons</taxon>
        <taxon>Gunneridae</taxon>
        <taxon>Pentapetalae</taxon>
        <taxon>asterids</taxon>
        <taxon>campanulids</taxon>
        <taxon>Asterales</taxon>
        <taxon>Asteraceae</taxon>
        <taxon>Asteroideae</taxon>
        <taxon>Heliantheae alliance</taxon>
        <taxon>Heliantheae</taxon>
        <taxon>Helianthus</taxon>
    </lineage>
</organism>